<accession>A0A2A9ME59</accession>
<sequence>MAQSKDNRARLFSQSNIALPEAKSGSQGAIEASRGVASSESEGVLRGATLTSMPSVPTEFFAEDKMKVNSASESEGVLRAATLKSMPSVPADFFAEDKMKVNSASESEGVLRAATLKSMPSVPADFFAEDKMKVNSASESEGVLRAATLKSMPSVPADFFSEERLRRARTSKLTGALSMIDEMLDDEKVAQANETGDYRVKLQGPDGGITVDIWDLSLYPLWFYDHYQSLRREYLKMRANPDRTPEQERYTPPHPGVDYIYNQCPFVSHAGNMDFISMSAHCIFPDGARLPADVDKSMRSRPFFANAGSIKCDWFGCGK</sequence>
<feature type="region of interest" description="Disordered" evidence="1">
    <location>
        <begin position="1"/>
        <end position="49"/>
    </location>
</feature>
<evidence type="ECO:0000313" key="3">
    <source>
        <dbReference type="Proteomes" id="UP000224006"/>
    </source>
</evidence>
<protein>
    <submittedName>
        <fullName evidence="2">Uncharacterized protein</fullName>
    </submittedName>
</protein>
<comment type="caution">
    <text evidence="2">The sequence shown here is derived from an EMBL/GenBank/DDBJ whole genome shotgun (WGS) entry which is preliminary data.</text>
</comment>
<dbReference type="RefSeq" id="XP_029217679.1">
    <property type="nucleotide sequence ID" value="XM_029366248.1"/>
</dbReference>
<reference evidence="2 3" key="1">
    <citation type="submission" date="2017-09" db="EMBL/GenBank/DDBJ databases">
        <title>Genome sequencing of Besnoitia besnoiti strain Bb-Ger1.</title>
        <authorList>
            <person name="Schares G."/>
            <person name="Venepally P."/>
            <person name="Lorenzi H.A."/>
        </authorList>
    </citation>
    <scope>NUCLEOTIDE SEQUENCE [LARGE SCALE GENOMIC DNA]</scope>
    <source>
        <strain evidence="2 3">Bb-Ger1</strain>
    </source>
</reference>
<keyword evidence="3" id="KW-1185">Reference proteome</keyword>
<dbReference type="KEGG" id="bbes:BESB_078860"/>
<evidence type="ECO:0000256" key="1">
    <source>
        <dbReference type="SAM" id="MobiDB-lite"/>
    </source>
</evidence>
<organism evidence="2 3">
    <name type="scientific">Besnoitia besnoiti</name>
    <name type="common">Apicomplexan protozoan</name>
    <dbReference type="NCBI Taxonomy" id="94643"/>
    <lineage>
        <taxon>Eukaryota</taxon>
        <taxon>Sar</taxon>
        <taxon>Alveolata</taxon>
        <taxon>Apicomplexa</taxon>
        <taxon>Conoidasida</taxon>
        <taxon>Coccidia</taxon>
        <taxon>Eucoccidiorida</taxon>
        <taxon>Eimeriorina</taxon>
        <taxon>Sarcocystidae</taxon>
        <taxon>Besnoitia</taxon>
    </lineage>
</organism>
<dbReference type="EMBL" id="NWUJ01000008">
    <property type="protein sequence ID" value="PFH33670.1"/>
    <property type="molecule type" value="Genomic_DNA"/>
</dbReference>
<gene>
    <name evidence="2" type="ORF">BESB_078860</name>
</gene>
<evidence type="ECO:0000313" key="2">
    <source>
        <dbReference type="EMBL" id="PFH33670.1"/>
    </source>
</evidence>
<dbReference type="OrthoDB" id="333166at2759"/>
<dbReference type="VEuPathDB" id="ToxoDB:BESB_078860"/>
<proteinExistence type="predicted"/>
<name>A0A2A9ME59_BESBE</name>
<dbReference type="GeneID" id="40312813"/>
<dbReference type="AlphaFoldDB" id="A0A2A9ME59"/>
<dbReference type="Proteomes" id="UP000224006">
    <property type="component" value="Chromosome VII"/>
</dbReference>